<dbReference type="GO" id="GO:0140911">
    <property type="term" value="F:pore-forming activity"/>
    <property type="evidence" value="ECO:0007669"/>
    <property type="project" value="InterPro"/>
</dbReference>
<feature type="binding site" evidence="7">
    <location>
        <position position="207"/>
    </location>
    <ligand>
        <name>Zn(2+)</name>
        <dbReference type="ChEBI" id="CHEBI:29105"/>
    </ligand>
</feature>
<dbReference type="NCBIfam" id="TIGR01065">
    <property type="entry name" value="hlyIII"/>
    <property type="match status" value="1"/>
</dbReference>
<keyword evidence="7" id="KW-0862">Zinc</keyword>
<evidence type="ECO:0000256" key="3">
    <source>
        <dbReference type="ARBA" id="ARBA00022475"/>
    </source>
</evidence>
<dbReference type="Pfam" id="PF03006">
    <property type="entry name" value="HlyIII"/>
    <property type="match status" value="1"/>
</dbReference>
<accession>A0A926CZH2</accession>
<feature type="transmembrane region" description="Helical" evidence="8">
    <location>
        <begin position="208"/>
        <end position="225"/>
    </location>
</feature>
<keyword evidence="4 8" id="KW-0812">Transmembrane</keyword>
<comment type="caution">
    <text evidence="9">The sequence shown here is derived from an EMBL/GenBank/DDBJ whole genome shotgun (WGS) entry which is preliminary data.</text>
</comment>
<evidence type="ECO:0000256" key="4">
    <source>
        <dbReference type="ARBA" id="ARBA00022692"/>
    </source>
</evidence>
<feature type="transmembrane region" description="Helical" evidence="8">
    <location>
        <begin position="148"/>
        <end position="165"/>
    </location>
</feature>
<organism evidence="9 10">
    <name type="scientific">Luoshenia tenuis</name>
    <dbReference type="NCBI Taxonomy" id="2763654"/>
    <lineage>
        <taxon>Bacteria</taxon>
        <taxon>Bacillati</taxon>
        <taxon>Bacillota</taxon>
        <taxon>Clostridia</taxon>
        <taxon>Christensenellales</taxon>
        <taxon>Christensenellaceae</taxon>
        <taxon>Luoshenia</taxon>
    </lineage>
</organism>
<dbReference type="Proteomes" id="UP000654279">
    <property type="component" value="Unassembled WGS sequence"/>
</dbReference>
<comment type="subcellular location">
    <subcellularLocation>
        <location evidence="1">Cell membrane</location>
        <topology evidence="1">Multi-pass membrane protein</topology>
    </subcellularLocation>
</comment>
<evidence type="ECO:0000256" key="8">
    <source>
        <dbReference type="SAM" id="Phobius"/>
    </source>
</evidence>
<name>A0A926CZH2_9FIRM</name>
<reference evidence="9" key="1">
    <citation type="submission" date="2020-08" db="EMBL/GenBank/DDBJ databases">
        <title>Genome public.</title>
        <authorList>
            <person name="Liu C."/>
            <person name="Sun Q."/>
        </authorList>
    </citation>
    <scope>NUCLEOTIDE SEQUENCE</scope>
    <source>
        <strain evidence="9">NSJ-44</strain>
    </source>
</reference>
<dbReference type="PANTHER" id="PTHR20855">
    <property type="entry name" value="ADIPOR/PROGESTIN RECEPTOR-RELATED"/>
    <property type="match status" value="1"/>
</dbReference>
<feature type="binding site" evidence="7">
    <location>
        <position position="203"/>
    </location>
    <ligand>
        <name>Zn(2+)</name>
        <dbReference type="ChEBI" id="CHEBI:29105"/>
    </ligand>
</feature>
<feature type="transmembrane region" description="Helical" evidence="8">
    <location>
        <begin position="31"/>
        <end position="49"/>
    </location>
</feature>
<feature type="transmembrane region" description="Helical" evidence="8">
    <location>
        <begin position="119"/>
        <end position="141"/>
    </location>
</feature>
<evidence type="ECO:0000313" key="10">
    <source>
        <dbReference type="Proteomes" id="UP000654279"/>
    </source>
</evidence>
<dbReference type="InterPro" id="IPR004254">
    <property type="entry name" value="AdipoR/HlyIII-related"/>
</dbReference>
<evidence type="ECO:0000256" key="5">
    <source>
        <dbReference type="ARBA" id="ARBA00022989"/>
    </source>
</evidence>
<dbReference type="AlphaFoldDB" id="A0A926CZH2"/>
<keyword evidence="5 8" id="KW-1133">Transmembrane helix</keyword>
<evidence type="ECO:0000256" key="7">
    <source>
        <dbReference type="PIRSR" id="PIRSR604254-1"/>
    </source>
</evidence>
<comment type="similarity">
    <text evidence="2">Belongs to the UPF0073 (Hly-III) family.</text>
</comment>
<dbReference type="GO" id="GO:0046872">
    <property type="term" value="F:metal ion binding"/>
    <property type="evidence" value="ECO:0007669"/>
    <property type="project" value="UniProtKB-KW"/>
</dbReference>
<keyword evidence="3" id="KW-1003">Cell membrane</keyword>
<protein>
    <submittedName>
        <fullName evidence="9">Hemolysin III family protein</fullName>
    </submittedName>
</protein>
<feature type="transmembrane region" description="Helical" evidence="8">
    <location>
        <begin position="61"/>
        <end position="82"/>
    </location>
</feature>
<gene>
    <name evidence="9" type="ORF">H8699_04905</name>
</gene>
<keyword evidence="10" id="KW-1185">Reference proteome</keyword>
<keyword evidence="7" id="KW-0479">Metal-binding</keyword>
<evidence type="ECO:0000256" key="6">
    <source>
        <dbReference type="ARBA" id="ARBA00023136"/>
    </source>
</evidence>
<dbReference type="PANTHER" id="PTHR20855:SF3">
    <property type="entry name" value="LD03007P"/>
    <property type="match status" value="1"/>
</dbReference>
<proteinExistence type="inferred from homology"/>
<dbReference type="InterPro" id="IPR005744">
    <property type="entry name" value="Hy-lIII"/>
</dbReference>
<feature type="transmembrane region" description="Helical" evidence="8">
    <location>
        <begin position="94"/>
        <end position="113"/>
    </location>
</feature>
<keyword evidence="6 8" id="KW-0472">Membrane</keyword>
<feature type="transmembrane region" description="Helical" evidence="8">
    <location>
        <begin position="177"/>
        <end position="196"/>
    </location>
</feature>
<dbReference type="RefSeq" id="WP_249284743.1">
    <property type="nucleotide sequence ID" value="NZ_JACRSO010000002.1"/>
</dbReference>
<evidence type="ECO:0000313" key="9">
    <source>
        <dbReference type="EMBL" id="MBC8528774.1"/>
    </source>
</evidence>
<sequence length="227" mass="25467">MANVRNKKKDKKVRAPFPVSYTLGEELCNSISHGVGAVFAVLALVLMLVQTVPQGDPWKTVSAAVYGASLILLYTMSTLYHAFKPNLVKRVFRIFDHCTIYFLIAGTYTPYTLNTLRGPWGWSLFGVVWGITLLGVVLNAISIEKFKVFSSISYIVMGWAIILAFKPLYDNLASSGLWLLIGGGVCYTLGIIFYALKKWRYMHSIWHAFVLAGTVMHFFSIYLYVLA</sequence>
<evidence type="ECO:0000256" key="1">
    <source>
        <dbReference type="ARBA" id="ARBA00004651"/>
    </source>
</evidence>
<dbReference type="GO" id="GO:0005886">
    <property type="term" value="C:plasma membrane"/>
    <property type="evidence" value="ECO:0007669"/>
    <property type="project" value="UniProtKB-SubCell"/>
</dbReference>
<feature type="binding site" evidence="7">
    <location>
        <position position="81"/>
    </location>
    <ligand>
        <name>Zn(2+)</name>
        <dbReference type="ChEBI" id="CHEBI:29105"/>
    </ligand>
</feature>
<evidence type="ECO:0000256" key="2">
    <source>
        <dbReference type="ARBA" id="ARBA00008488"/>
    </source>
</evidence>
<dbReference type="EMBL" id="JACRSO010000002">
    <property type="protein sequence ID" value="MBC8528774.1"/>
    <property type="molecule type" value="Genomic_DNA"/>
</dbReference>